<proteinExistence type="predicted"/>
<keyword evidence="4" id="KW-1185">Reference proteome</keyword>
<dbReference type="Pfam" id="PF00429">
    <property type="entry name" value="TLV_coat"/>
    <property type="match status" value="1"/>
</dbReference>
<keyword evidence="2" id="KW-0732">Signal</keyword>
<reference evidence="3" key="1">
    <citation type="journal article" date="2019" name="bioRxiv">
        <title>Long live the king: chromosome-level assembly of the lion (Panthera leo) using linked-read, Hi-C, and long read data.</title>
        <authorList>
            <person name="Armstrong E.E."/>
            <person name="Taylor R.W."/>
            <person name="Miller D.E."/>
            <person name="Kaelin C."/>
            <person name="Barsh G."/>
            <person name="Hadly E.A."/>
            <person name="Petrov D."/>
        </authorList>
    </citation>
    <scope>NUCLEOTIDE SEQUENCE [LARGE SCALE GENOMIC DNA]</scope>
</reference>
<dbReference type="PANTHER" id="PTHR10424:SF8">
    <property type="entry name" value="ENDOGENOUS RETROVIRUS GROUP PABLB MEMBER 1 ENV POLYPROTEIN"/>
    <property type="match status" value="1"/>
</dbReference>
<evidence type="ECO:0000313" key="4">
    <source>
        <dbReference type="Proteomes" id="UP000694399"/>
    </source>
</evidence>
<keyword evidence="1" id="KW-1133">Transmembrane helix</keyword>
<evidence type="ECO:0000256" key="2">
    <source>
        <dbReference type="SAM" id="SignalP"/>
    </source>
</evidence>
<feature type="signal peptide" evidence="2">
    <location>
        <begin position="1"/>
        <end position="20"/>
    </location>
</feature>
<dbReference type="InterPro" id="IPR018154">
    <property type="entry name" value="TLV/ENV_coat_polyprotein"/>
</dbReference>
<dbReference type="GeneTree" id="ENSGT00970000193677"/>
<keyword evidence="1" id="KW-0472">Membrane</keyword>
<sequence>MKLLKSFTFLSLLFPYLALGKLNGPNLFLQWAQNYADNLQKSSCWICGLLPLSSTSGLPWWVSPLQGTDWHYLCQYIEDMVFSPNTSIYSDISITNRKVSYWPMVNSTWNSPGHERPFSYTQTAKIMNEYANANIENKQALWGTIKPNNMRYTDDGYFQVWDEFMWLTPTIGHLNQRALLCWEQRNHTYDAWPNSTRELGWLSQRDCTHTIVLQATDWFATDWFRRPSIRWLAPNGTQWLCGANLWPWLPPGWIGRCTLGFPWMQGSWHKEIPKPANYPYLLHRWTRSVFHWYDHLLSIFVPQLGIEDIIWHVEALTNYTTKALNDSMRGLSLLNSEVTLMRKAVLQNRMALDILTAAQGGTCAIVKTECCVYIPDSSANISDVLADMRTQIEAMSDASGSLNDWISSWSSGGIWAWWKKLLLLAIAVVMLAFFLCCGGYCCCMLFGFLFHFASSRASVLARTCPALMYVLLVRHRVNDFFGVF</sequence>
<accession>A0A8C8XD71</accession>
<evidence type="ECO:0008006" key="5">
    <source>
        <dbReference type="Google" id="ProtNLM"/>
    </source>
</evidence>
<protein>
    <recommendedName>
        <fullName evidence="5">Envelope protein syncytin-Car1</fullName>
    </recommendedName>
</protein>
<dbReference type="Ensembl" id="ENSPLOT00000019684.1">
    <property type="protein sequence ID" value="ENSPLOP00000017768.1"/>
    <property type="gene ID" value="ENSPLOG00000013017.1"/>
</dbReference>
<evidence type="ECO:0000256" key="1">
    <source>
        <dbReference type="SAM" id="Phobius"/>
    </source>
</evidence>
<name>A0A8C8XD71_PANLE</name>
<reference evidence="3" key="2">
    <citation type="submission" date="2025-08" db="UniProtKB">
        <authorList>
            <consortium name="Ensembl"/>
        </authorList>
    </citation>
    <scope>IDENTIFICATION</scope>
</reference>
<evidence type="ECO:0000313" key="3">
    <source>
        <dbReference type="Ensembl" id="ENSPLOP00000017768.1"/>
    </source>
</evidence>
<keyword evidence="1" id="KW-0812">Transmembrane</keyword>
<feature type="transmembrane region" description="Helical" evidence="1">
    <location>
        <begin position="421"/>
        <end position="450"/>
    </location>
</feature>
<dbReference type="SUPFAM" id="SSF58069">
    <property type="entry name" value="Virus ectodomain"/>
    <property type="match status" value="1"/>
</dbReference>
<organism evidence="3 4">
    <name type="scientific">Panthera leo</name>
    <name type="common">Lion</name>
    <dbReference type="NCBI Taxonomy" id="9689"/>
    <lineage>
        <taxon>Eukaryota</taxon>
        <taxon>Metazoa</taxon>
        <taxon>Chordata</taxon>
        <taxon>Craniata</taxon>
        <taxon>Vertebrata</taxon>
        <taxon>Euteleostomi</taxon>
        <taxon>Mammalia</taxon>
        <taxon>Eutheria</taxon>
        <taxon>Laurasiatheria</taxon>
        <taxon>Carnivora</taxon>
        <taxon>Feliformia</taxon>
        <taxon>Felidae</taxon>
        <taxon>Pantherinae</taxon>
        <taxon>Panthera</taxon>
    </lineage>
</organism>
<dbReference type="Proteomes" id="UP000694399">
    <property type="component" value="Chromosome B2"/>
</dbReference>
<dbReference type="PANTHER" id="PTHR10424">
    <property type="entry name" value="VIRAL ENVELOPE PROTEIN"/>
    <property type="match status" value="1"/>
</dbReference>
<dbReference type="AlphaFoldDB" id="A0A8C8XD71"/>
<dbReference type="Gene3D" id="1.10.287.210">
    <property type="match status" value="1"/>
</dbReference>
<feature type="chain" id="PRO_5034450805" description="Envelope protein syncytin-Car1" evidence="2">
    <location>
        <begin position="21"/>
        <end position="484"/>
    </location>
</feature>
<dbReference type="OMA" id="KSSCWIC"/>
<reference evidence="3" key="3">
    <citation type="submission" date="2025-09" db="UniProtKB">
        <authorList>
            <consortium name="Ensembl"/>
        </authorList>
    </citation>
    <scope>IDENTIFICATION</scope>
</reference>